<feature type="transmembrane region" description="Helical" evidence="1">
    <location>
        <begin position="501"/>
        <end position="521"/>
    </location>
</feature>
<evidence type="ECO:0000313" key="3">
    <source>
        <dbReference type="Proteomes" id="UP000014060"/>
    </source>
</evidence>
<feature type="transmembrane region" description="Helical" evidence="1">
    <location>
        <begin position="261"/>
        <end position="282"/>
    </location>
</feature>
<feature type="transmembrane region" description="Helical" evidence="1">
    <location>
        <begin position="181"/>
        <end position="199"/>
    </location>
</feature>
<feature type="transmembrane region" description="Helical" evidence="1">
    <location>
        <begin position="131"/>
        <end position="161"/>
    </location>
</feature>
<dbReference type="RefSeq" id="WP_001025052.1">
    <property type="nucleotide sequence ID" value="NZ_KB976044.1"/>
</dbReference>
<feature type="transmembrane region" description="Helical" evidence="1">
    <location>
        <begin position="98"/>
        <end position="119"/>
    </location>
</feature>
<feature type="transmembrane region" description="Helical" evidence="1">
    <location>
        <begin position="339"/>
        <end position="362"/>
    </location>
</feature>
<proteinExistence type="predicted"/>
<dbReference type="EMBL" id="AHCJ01000071">
    <property type="protein sequence ID" value="EOQ58877.1"/>
    <property type="molecule type" value="Genomic_DNA"/>
</dbReference>
<feature type="transmembrane region" description="Helical" evidence="1">
    <location>
        <begin position="527"/>
        <end position="547"/>
    </location>
</feature>
<feature type="transmembrane region" description="Helical" evidence="1">
    <location>
        <begin position="451"/>
        <end position="468"/>
    </location>
</feature>
<feature type="transmembrane region" description="Helical" evidence="1">
    <location>
        <begin position="368"/>
        <end position="386"/>
    </location>
</feature>
<feature type="transmembrane region" description="Helical" evidence="1">
    <location>
        <begin position="425"/>
        <end position="445"/>
    </location>
</feature>
<feature type="transmembrane region" description="Helical" evidence="1">
    <location>
        <begin position="64"/>
        <end position="86"/>
    </location>
</feature>
<feature type="transmembrane region" description="Helical" evidence="1">
    <location>
        <begin position="34"/>
        <end position="58"/>
    </location>
</feature>
<evidence type="ECO:0008006" key="4">
    <source>
        <dbReference type="Google" id="ProtNLM"/>
    </source>
</evidence>
<dbReference type="AlphaFoldDB" id="A0ABC9SSH8"/>
<sequence>MNIPKLLYLHMKVRYRNQYSSILKRIIGQKKLPFSLIFIADFLFKIVSGIITFIPLYFYFPNIYISNSITIIFFITIFSFFIQGIFEYKQTIKLKSDILLYAPLSLNTAYSINMLELYIWSLFQSTSLFSIYFLLLLCYYDFVTTVVILLNTILISSFIFILSNKLFSHYYVNKIKKPIGLIRFLFYFIFLLLSFWIGYKLVNLLKEPLTLIKNKVVNMTFFQDENYSDEVISQLIKSIIEPVKQISVSILNIGNSIIENIIIKPYIFIIILITIIILLKVVRSIGLEAPLNNSTVKKDFLHAYSKILVYINNMMFKNNLLEAEIIELSRKRDIVSPNFFSMSILTYESSFYLGVFSNLLIHTKSEEIQNLLFIGIIILILINHTFELREEFPHLFLIGSDKNKLLMYKLSGNTTYELYSTKLKLMLIILFIPSIIVGIFIFIMIFNNILFLYGLVILALTFALAPKIQMMATTFVIKTDYTHFGDVGQTEEEKIIRKIQAFPRMIMVVPLLYFLYSLIFIPWSSNLILLFYFVYLTIYILGSLFFFKYSNKMAKRNLLKFDKEFLRL</sequence>
<comment type="caution">
    <text evidence="2">The sequence shown here is derived from an EMBL/GenBank/DDBJ whole genome shotgun (WGS) entry which is preliminary data.</text>
</comment>
<evidence type="ECO:0000256" key="1">
    <source>
        <dbReference type="SAM" id="Phobius"/>
    </source>
</evidence>
<organism evidence="2 3">
    <name type="scientific">Bacillus cereus TIAC219</name>
    <dbReference type="NCBI Taxonomy" id="718222"/>
    <lineage>
        <taxon>Bacteria</taxon>
        <taxon>Bacillati</taxon>
        <taxon>Bacillota</taxon>
        <taxon>Bacilli</taxon>
        <taxon>Bacillales</taxon>
        <taxon>Bacillaceae</taxon>
        <taxon>Bacillus</taxon>
        <taxon>Bacillus cereus group</taxon>
    </lineage>
</organism>
<dbReference type="Proteomes" id="UP000014060">
    <property type="component" value="Unassembled WGS sequence"/>
</dbReference>
<reference evidence="2 3" key="1">
    <citation type="submission" date="2013-01" db="EMBL/GenBank/DDBJ databases">
        <title>The Genome Sequence of Bacillus cereus TIAC219.</title>
        <authorList>
            <consortium name="The Broad Institute Genome Sequencing Platform"/>
            <consortium name="The Broad Institute Genome Sequencing Center for Infectious Disease"/>
            <person name="Feldgarden M."/>
            <person name="Van der Auwera G.A."/>
            <person name="Mahillon J."/>
            <person name="Duprez V."/>
            <person name="Timmery S."/>
            <person name="Mattelet C."/>
            <person name="Dierick K."/>
            <person name="Sun M."/>
            <person name="Yu Z."/>
            <person name="Zhu L."/>
            <person name="Hu X."/>
            <person name="Shank E.B."/>
            <person name="Swiecicka I."/>
            <person name="Hansen B.M."/>
            <person name="Andrup L."/>
            <person name="Walker B."/>
            <person name="Young S.K."/>
            <person name="Zeng Q."/>
            <person name="Gargeya S."/>
            <person name="Fitzgerald M."/>
            <person name="Haas B."/>
            <person name="Abouelleil A."/>
            <person name="Alvarado L."/>
            <person name="Arachchi H.M."/>
            <person name="Berlin A.M."/>
            <person name="Chapman S.B."/>
            <person name="Dewar J."/>
            <person name="Goldberg J."/>
            <person name="Griggs A."/>
            <person name="Gujja S."/>
            <person name="Hansen M."/>
            <person name="Howarth C."/>
            <person name="Imamovic A."/>
            <person name="Larimer J."/>
            <person name="McCowan C."/>
            <person name="Murphy C."/>
            <person name="Neiman D."/>
            <person name="Pearson M."/>
            <person name="Priest M."/>
            <person name="Roberts A."/>
            <person name="Saif S."/>
            <person name="Shea T."/>
            <person name="Sisk P."/>
            <person name="Sykes S."/>
            <person name="Wortman J."/>
            <person name="Nusbaum C."/>
            <person name="Birren B."/>
        </authorList>
    </citation>
    <scope>NUCLEOTIDE SEQUENCE [LARGE SCALE GENOMIC DNA]</scope>
    <source>
        <strain evidence="2 3">TIAC219</strain>
    </source>
</reference>
<accession>A0ABC9SSH8</accession>
<name>A0ABC9SSH8_BACCE</name>
<protein>
    <recommendedName>
        <fullName evidence="4">ABC transporter permease</fullName>
    </recommendedName>
</protein>
<gene>
    <name evidence="2" type="ORF">IAY_05627</name>
</gene>
<keyword evidence="1" id="KW-0472">Membrane</keyword>
<evidence type="ECO:0000313" key="2">
    <source>
        <dbReference type="EMBL" id="EOQ58877.1"/>
    </source>
</evidence>
<keyword evidence="1" id="KW-1133">Transmembrane helix</keyword>
<keyword evidence="1" id="KW-0812">Transmembrane</keyword>